<dbReference type="GO" id="GO:0000139">
    <property type="term" value="C:Golgi membrane"/>
    <property type="evidence" value="ECO:0007669"/>
    <property type="project" value="TreeGrafter"/>
</dbReference>
<evidence type="ECO:0000259" key="8">
    <source>
        <dbReference type="Pfam" id="PF13850"/>
    </source>
</evidence>
<dbReference type="AlphaFoldDB" id="A0A0P1BMY7"/>
<proteinExistence type="inferred from homology"/>
<keyword evidence="4 6" id="KW-1133">Transmembrane helix</keyword>
<dbReference type="STRING" id="401625.A0A0P1BMY7"/>
<dbReference type="Proteomes" id="UP000054845">
    <property type="component" value="Unassembled WGS sequence"/>
</dbReference>
<accession>A0A0P1BMY7</accession>
<dbReference type="InterPro" id="IPR045888">
    <property type="entry name" value="Erv"/>
</dbReference>
<dbReference type="GO" id="GO:0005789">
    <property type="term" value="C:endoplasmic reticulum membrane"/>
    <property type="evidence" value="ECO:0007669"/>
    <property type="project" value="TreeGrafter"/>
</dbReference>
<dbReference type="GO" id="GO:0030134">
    <property type="term" value="C:COPII-coated ER to Golgi transport vesicle"/>
    <property type="evidence" value="ECO:0007669"/>
    <property type="project" value="TreeGrafter"/>
</dbReference>
<evidence type="ECO:0000259" key="7">
    <source>
        <dbReference type="Pfam" id="PF07970"/>
    </source>
</evidence>
<dbReference type="PANTHER" id="PTHR10984">
    <property type="entry name" value="ENDOPLASMIC RETICULUM-GOLGI INTERMEDIATE COMPARTMENT PROTEIN"/>
    <property type="match status" value="1"/>
</dbReference>
<evidence type="ECO:0000256" key="2">
    <source>
        <dbReference type="ARBA" id="ARBA00005648"/>
    </source>
</evidence>
<comment type="similarity">
    <text evidence="2">Belongs to the ERGIC family.</text>
</comment>
<dbReference type="InterPro" id="IPR012936">
    <property type="entry name" value="Erv_C"/>
</dbReference>
<evidence type="ECO:0000256" key="6">
    <source>
        <dbReference type="SAM" id="Phobius"/>
    </source>
</evidence>
<dbReference type="PANTHER" id="PTHR10984:SF25">
    <property type="entry name" value="ENDOPLASMIC RETICULUM-GOLGI INTERMEDIATE COMPARTMENT PROTEIN 3"/>
    <property type="match status" value="1"/>
</dbReference>
<keyword evidence="10" id="KW-1185">Reference proteome</keyword>
<evidence type="ECO:0000256" key="4">
    <source>
        <dbReference type="ARBA" id="ARBA00022989"/>
    </source>
</evidence>
<dbReference type="GO" id="GO:0006888">
    <property type="term" value="P:endoplasmic reticulum to Golgi vesicle-mediated transport"/>
    <property type="evidence" value="ECO:0007669"/>
    <property type="project" value="TreeGrafter"/>
</dbReference>
<evidence type="ECO:0000313" key="10">
    <source>
        <dbReference type="Proteomes" id="UP000054845"/>
    </source>
</evidence>
<sequence>MPSRGGTDILASLKGFDAFSKPKDVYRVRTSQGALISLVAALLIALLIGSEFRSYRSITLHESLIVDKSRGEKINIAVNMTFPRVPCYLLSMDVMDISGEHQNDIHHDVTRTRLSPDGHIVETSKGLKGEAARLASLHGKDFCGSCYGGTPPASGCCNTCEEVKESYALKGWSFTNPDGIDQCVSEGWSQKIKEQNKEGCNVAGVIHVNKVVGNFHLSPGKAFQRNSMAIYDLVPYLAGNKEANHHDFGHIIHELSFGTQEEFIATQTWNNVNPLAKRPKTAKQRLGIVDPLQGVRAHTEKSQFMFQYFLKVVPTEYHLLSGERLKSHQYSVTTYERDLSPGAQAAAAAGVPGASHTTPHHVTHGFAGVPGVYINFDPSALRIIHTETRPSLAHFLTSTCAIVGGILTLAGLVDMILYNARLRINEGVESGSGGLPRSSSGGKMF</sequence>
<keyword evidence="3 6" id="KW-0812">Transmembrane</keyword>
<dbReference type="GO" id="GO:0006890">
    <property type="term" value="P:retrograde vesicle-mediated transport, Golgi to endoplasmic reticulum"/>
    <property type="evidence" value="ECO:0007669"/>
    <property type="project" value="TreeGrafter"/>
</dbReference>
<feature type="domain" description="Endoplasmic reticulum vesicle transporter N-terminal" evidence="8">
    <location>
        <begin position="13"/>
        <end position="102"/>
    </location>
</feature>
<dbReference type="OrthoDB" id="10266265at2759"/>
<evidence type="ECO:0000313" key="9">
    <source>
        <dbReference type="EMBL" id="CEH17083.1"/>
    </source>
</evidence>
<protein>
    <submittedName>
        <fullName evidence="9">COPII vesicle protein</fullName>
    </submittedName>
</protein>
<evidence type="ECO:0000256" key="3">
    <source>
        <dbReference type="ARBA" id="ARBA00022692"/>
    </source>
</evidence>
<feature type="transmembrane region" description="Helical" evidence="6">
    <location>
        <begin position="392"/>
        <end position="413"/>
    </location>
</feature>
<evidence type="ECO:0000256" key="1">
    <source>
        <dbReference type="ARBA" id="ARBA00004141"/>
    </source>
</evidence>
<name>A0A0P1BMY7_9BASI</name>
<dbReference type="Pfam" id="PF07970">
    <property type="entry name" value="COPIIcoated_ERV"/>
    <property type="match status" value="1"/>
</dbReference>
<keyword evidence="5 6" id="KW-0472">Membrane</keyword>
<dbReference type="EMBL" id="CCYA01000254">
    <property type="protein sequence ID" value="CEH17083.1"/>
    <property type="molecule type" value="Genomic_DNA"/>
</dbReference>
<reference evidence="9 10" key="1">
    <citation type="submission" date="2014-09" db="EMBL/GenBank/DDBJ databases">
        <authorList>
            <person name="Magalhaes I.L.F."/>
            <person name="Oliveira U."/>
            <person name="Santos F.R."/>
            <person name="Vidigal T.H.D.A."/>
            <person name="Brescovit A.D."/>
            <person name="Santos A.J."/>
        </authorList>
    </citation>
    <scope>NUCLEOTIDE SEQUENCE [LARGE SCALE GENOMIC DNA]</scope>
</reference>
<comment type="subcellular location">
    <subcellularLocation>
        <location evidence="1">Membrane</location>
        <topology evidence="1">Multi-pass membrane protein</topology>
    </subcellularLocation>
</comment>
<organism evidence="9 10">
    <name type="scientific">Ceraceosorus bombacis</name>
    <dbReference type="NCBI Taxonomy" id="401625"/>
    <lineage>
        <taxon>Eukaryota</taxon>
        <taxon>Fungi</taxon>
        <taxon>Dikarya</taxon>
        <taxon>Basidiomycota</taxon>
        <taxon>Ustilaginomycotina</taxon>
        <taxon>Exobasidiomycetes</taxon>
        <taxon>Ceraceosorales</taxon>
        <taxon>Ceraceosoraceae</taxon>
        <taxon>Ceraceosorus</taxon>
    </lineage>
</organism>
<feature type="domain" description="Endoplasmic reticulum vesicle transporter C-terminal" evidence="7">
    <location>
        <begin position="146"/>
        <end position="414"/>
    </location>
</feature>
<dbReference type="Pfam" id="PF13850">
    <property type="entry name" value="ERGIC_N"/>
    <property type="match status" value="1"/>
</dbReference>
<evidence type="ECO:0000256" key="5">
    <source>
        <dbReference type="ARBA" id="ARBA00023136"/>
    </source>
</evidence>
<feature type="transmembrane region" description="Helical" evidence="6">
    <location>
        <begin position="33"/>
        <end position="50"/>
    </location>
</feature>
<dbReference type="InterPro" id="IPR039542">
    <property type="entry name" value="Erv_N"/>
</dbReference>